<dbReference type="AlphaFoldDB" id="A0A8B6D804"/>
<accession>A0A8B6D804</accession>
<gene>
    <name evidence="4" type="ORF">MGAL_10B046110</name>
</gene>
<proteinExistence type="predicted"/>
<dbReference type="Proteomes" id="UP000596742">
    <property type="component" value="Unassembled WGS sequence"/>
</dbReference>
<protein>
    <recommendedName>
        <fullName evidence="3">Mitochondria-eating protein C-terminal domain-containing protein</fullName>
    </recommendedName>
</protein>
<name>A0A8B6D804_MYTGA</name>
<reference evidence="4" key="1">
    <citation type="submission" date="2018-11" db="EMBL/GenBank/DDBJ databases">
        <authorList>
            <person name="Alioto T."/>
            <person name="Alioto T."/>
        </authorList>
    </citation>
    <scope>NUCLEOTIDE SEQUENCE</scope>
</reference>
<keyword evidence="1" id="KW-0175">Coiled coil</keyword>
<evidence type="ECO:0000256" key="1">
    <source>
        <dbReference type="SAM" id="Coils"/>
    </source>
</evidence>
<feature type="domain" description="Mitochondria-eating protein C-terminal" evidence="3">
    <location>
        <begin position="582"/>
        <end position="766"/>
    </location>
</feature>
<dbReference type="InterPro" id="IPR031981">
    <property type="entry name" value="MIEAP_C"/>
</dbReference>
<organism evidence="4 5">
    <name type="scientific">Mytilus galloprovincialis</name>
    <name type="common">Mediterranean mussel</name>
    <dbReference type="NCBI Taxonomy" id="29158"/>
    <lineage>
        <taxon>Eukaryota</taxon>
        <taxon>Metazoa</taxon>
        <taxon>Spiralia</taxon>
        <taxon>Lophotrochozoa</taxon>
        <taxon>Mollusca</taxon>
        <taxon>Bivalvia</taxon>
        <taxon>Autobranchia</taxon>
        <taxon>Pteriomorphia</taxon>
        <taxon>Mytilida</taxon>
        <taxon>Mytiloidea</taxon>
        <taxon>Mytilidae</taxon>
        <taxon>Mytilinae</taxon>
        <taxon>Mytilus</taxon>
    </lineage>
</organism>
<evidence type="ECO:0000313" key="5">
    <source>
        <dbReference type="Proteomes" id="UP000596742"/>
    </source>
</evidence>
<feature type="coiled-coil region" evidence="1">
    <location>
        <begin position="171"/>
        <end position="309"/>
    </location>
</feature>
<comment type="caution">
    <text evidence="4">The sequence shown here is derived from an EMBL/GenBank/DDBJ whole genome shotgun (WGS) entry which is preliminary data.</text>
</comment>
<evidence type="ECO:0000313" key="4">
    <source>
        <dbReference type="EMBL" id="VDI14875.1"/>
    </source>
</evidence>
<dbReference type="Pfam" id="PF16026">
    <property type="entry name" value="MIEAP"/>
    <property type="match status" value="1"/>
</dbReference>
<keyword evidence="5" id="KW-1185">Reference proteome</keyword>
<evidence type="ECO:0000256" key="2">
    <source>
        <dbReference type="SAM" id="MobiDB-lite"/>
    </source>
</evidence>
<dbReference type="EMBL" id="UYJE01002916">
    <property type="protein sequence ID" value="VDI14875.1"/>
    <property type="molecule type" value="Genomic_DNA"/>
</dbReference>
<sequence length="768" mass="89708">MAKPGLGKKIDYYANNKIEFCVYTLRNKVEEAIQKDIYYANICDMDVASWKFIDCLVENKVIDETVQFAKPELKKARVWAQVSDEKDQPRLHSNELRDESSVYNESILVCGNFEIKQQNLVRYRAETNEFKYDKQILEKPNNEVCTSETDYTVSSKDKSFENTMKFQKKIIFKLKKREQQLQNALKESEQETEYQKAILQRCQEKPKTDVSELLFQKDQLQKHKQHAEQRINVLKKEVQRNGSYQEQENCNILIEENESLRAEIYDIQARMADEKKEKMGVIGDLKIDINNLKLQRFRASENVRKIQAELDKNTLQFQKERTQLKTEIATLQLQCATQSTEPIRYESEQINAKRKFDSLLFQKNRLEQDTVGWKERLEQMQKELNRSKNEQVLQQDSCKEKIDELLHQNRTFDSDNKLLRQEIYTLKNEIKNKARQLLSIKKKGEAIQKCKAEINRVKTELKEAQLQLLTITLERDELSQQLNSGAFFRKAELDKLKEEKSDLMSVIKECNKDKEKVDRLERESTTLQSRLNISKNKLSSFQTKIAELEIRLQDKSKQLKAPETSSQEGSSADMSTLSDPNRPTRLGQQFIDLYKNEWKDAMSELKESGGEKQNIDFLLNILRETYLFSERMVQRYLENLGKSLIAVNVNIQVNDCVLVKLNTDHIRTVSKFLGLNMDKMFLSTLLARQYVKYGVAVQTFIKETSLLSWLMVTRSNPLVISTKVPAMFNPATCEPYNKTGSTVDYVVWPVLYLQEGRTIIEKGVVACK</sequence>
<evidence type="ECO:0000259" key="3">
    <source>
        <dbReference type="Pfam" id="PF16026"/>
    </source>
</evidence>
<feature type="region of interest" description="Disordered" evidence="2">
    <location>
        <begin position="556"/>
        <end position="585"/>
    </location>
</feature>
<feature type="compositionally biased region" description="Polar residues" evidence="2">
    <location>
        <begin position="563"/>
        <end position="581"/>
    </location>
</feature>